<dbReference type="PROSITE" id="PS52016">
    <property type="entry name" value="TONB_DEPENDENT_REC_3"/>
    <property type="match status" value="1"/>
</dbReference>
<comment type="similarity">
    <text evidence="7">Belongs to the TonB-dependent receptor family.</text>
</comment>
<dbReference type="InterPro" id="IPR023997">
    <property type="entry name" value="TonB-dep_OMP_SusC/RagA_CS"/>
</dbReference>
<keyword evidence="6 7" id="KW-0998">Cell outer membrane</keyword>
<dbReference type="NCBIfam" id="TIGR04056">
    <property type="entry name" value="OMP_RagA_SusC"/>
    <property type="match status" value="1"/>
</dbReference>
<gene>
    <name evidence="9" type="ORF">GGR15_004212</name>
</gene>
<dbReference type="SMART" id="SM00965">
    <property type="entry name" value="STN"/>
    <property type="match status" value="1"/>
</dbReference>
<comment type="caution">
    <text evidence="9">The sequence shown here is derived from an EMBL/GenBank/DDBJ whole genome shotgun (WGS) entry which is preliminary data.</text>
</comment>
<proteinExistence type="inferred from homology"/>
<dbReference type="Proteomes" id="UP000576368">
    <property type="component" value="Unassembled WGS sequence"/>
</dbReference>
<dbReference type="InterPro" id="IPR008969">
    <property type="entry name" value="CarboxyPept-like_regulatory"/>
</dbReference>
<dbReference type="RefSeq" id="WP_229782493.1">
    <property type="nucleotide sequence ID" value="NZ_BMPA01000018.1"/>
</dbReference>
<dbReference type="GO" id="GO:0009279">
    <property type="term" value="C:cell outer membrane"/>
    <property type="evidence" value="ECO:0007669"/>
    <property type="project" value="UniProtKB-SubCell"/>
</dbReference>
<comment type="subcellular location">
    <subcellularLocation>
        <location evidence="1 7">Cell outer membrane</location>
        <topology evidence="1 7">Multi-pass membrane protein</topology>
    </subcellularLocation>
</comment>
<evidence type="ECO:0000256" key="1">
    <source>
        <dbReference type="ARBA" id="ARBA00004571"/>
    </source>
</evidence>
<name>A0A7X5YG69_9BACT</name>
<dbReference type="Pfam" id="PF13715">
    <property type="entry name" value="CarbopepD_reg_2"/>
    <property type="match status" value="1"/>
</dbReference>
<dbReference type="SUPFAM" id="SSF56935">
    <property type="entry name" value="Porins"/>
    <property type="match status" value="1"/>
</dbReference>
<dbReference type="Gene3D" id="2.60.40.1120">
    <property type="entry name" value="Carboxypeptidase-like, regulatory domain"/>
    <property type="match status" value="1"/>
</dbReference>
<dbReference type="InterPro" id="IPR036942">
    <property type="entry name" value="Beta-barrel_TonB_sf"/>
</dbReference>
<accession>A0A7X5YG69</accession>
<keyword evidence="2 7" id="KW-0813">Transport</keyword>
<dbReference type="Pfam" id="PF07660">
    <property type="entry name" value="STN"/>
    <property type="match status" value="1"/>
</dbReference>
<dbReference type="InterPro" id="IPR011662">
    <property type="entry name" value="Secretin/TonB_short_N"/>
</dbReference>
<dbReference type="EMBL" id="JAATLI010000019">
    <property type="protein sequence ID" value="NJC20557.1"/>
    <property type="molecule type" value="Genomic_DNA"/>
</dbReference>
<evidence type="ECO:0000313" key="10">
    <source>
        <dbReference type="Proteomes" id="UP000576368"/>
    </source>
</evidence>
<sequence length="1172" mass="131524">MMKEKLDNLIKIRNREGYILKVILGVCLFLFLQGTMVTRSYAQTTKVNLNVQNVELESVFMMIQQQVGYKVFYNNELVDAKQKVSIRVTNVSLDSALHTLLTPLDMTYKLVNKTIVVSNLKPVTAKAQPELLEITGFVKDKKGMPIPGVTVIYKSTPTLGRATDEKGFYRILVPSLDGELVFSFIGMKTQTVAIKKRVKIDVTMVEEATEMDEVIVTGYVPKAKNSFTGTAVQVKGDDLRKVNPTNLFAALKVFDPSFAVLDDEGMFGSDPNRVPDKIEIRGQNSMPDISQGNLQTYTSLPIFIMDGFQITVQQVFDLDMNRVQSVTILKDAAAASIYGSRAANGVIVIETKVPEGGKLRFSYTFNGSIQVPDLTSYNLMNASELLEYFEKAQLFNNGNKGDNTSTNIYEDLVGGNPGRQNLYTLLSKEVENGVDSYWLSQPLQTSVQHSHSLMLEGGVRFGEKDRRSMRYQVNLSAAPSNGVMKGSKRDRYGAGLKLLYNDLHVQITSDIQVALVKNTDSPYGSFSTYSNLLPIYRMKDENGKYFPRLSYENIPAYEGLPAPDFTGSTFSAQLNPLYEAKYLNSFSRGETTNLTYNLGLNWEVIEGLRVRSTFSISNVQDKAEVYRSPLSADFFDYTSVTDGEETNDGYNLENIYKRGTYTMTNSSQFDYYGSINVSYTKSFGRHLVQGIVGGELKETNSESDAYKTVGFLDDPLGYPSYAVQFDSYTGPSGSSSISRSAGMFANFNYSWDNRYLIDLTGRIDGSSNFASKQRSAPFWSAGVRWNIYNEKFMKTHGWFENLAVRANIGTVGNQNFQLSQIMTLYNFLKMYDGVMGAEIMSIANPELKWQTTLNRNIGLEFSLLQGLVNLDFNYYSNITKNNLTDIAILPSTGFSTYKANMGKVRNQGYEFSLSITPIKKNGWIVNAFVNGAHNKNKLLNISDALRDYNEVIKENQTAHLNYAGYTQLERIFLFEEGQSLNSIFAVRSMGIDPGTGQEIFVTADGVQTFQWNAADQVVVGNTEPTLKGYFGLNVDYKRWSFGANFQYSFGADRYNKTLYEKIEGGNFAQNADRRALTQRWTKPGDVAKYRGYGNTGQLKPTSRFVQKDDFLSMTSARLSYTLNANDLQSLGISLLKFTLSTNDLFYVSTIKQERGLSYPFARTFYFSLQANF</sequence>
<keyword evidence="3 7" id="KW-1134">Transmembrane beta strand</keyword>
<dbReference type="Pfam" id="PF07715">
    <property type="entry name" value="Plug"/>
    <property type="match status" value="1"/>
</dbReference>
<evidence type="ECO:0000256" key="4">
    <source>
        <dbReference type="ARBA" id="ARBA00022692"/>
    </source>
</evidence>
<evidence type="ECO:0000256" key="7">
    <source>
        <dbReference type="PROSITE-ProRule" id="PRU01360"/>
    </source>
</evidence>
<evidence type="ECO:0000256" key="3">
    <source>
        <dbReference type="ARBA" id="ARBA00022452"/>
    </source>
</evidence>
<evidence type="ECO:0000259" key="8">
    <source>
        <dbReference type="SMART" id="SM00965"/>
    </source>
</evidence>
<dbReference type="InterPro" id="IPR037066">
    <property type="entry name" value="Plug_dom_sf"/>
</dbReference>
<keyword evidence="5 7" id="KW-0472">Membrane</keyword>
<evidence type="ECO:0000256" key="2">
    <source>
        <dbReference type="ARBA" id="ARBA00022448"/>
    </source>
</evidence>
<dbReference type="InterPro" id="IPR012910">
    <property type="entry name" value="Plug_dom"/>
</dbReference>
<dbReference type="AlphaFoldDB" id="A0A7X5YG69"/>
<dbReference type="InterPro" id="IPR039426">
    <property type="entry name" value="TonB-dep_rcpt-like"/>
</dbReference>
<dbReference type="InterPro" id="IPR023996">
    <property type="entry name" value="TonB-dep_OMP_SusC/RagA"/>
</dbReference>
<reference evidence="9 10" key="1">
    <citation type="submission" date="2020-03" db="EMBL/GenBank/DDBJ databases">
        <title>Genomic Encyclopedia of Type Strains, Phase IV (KMG-IV): sequencing the most valuable type-strain genomes for metagenomic binning, comparative biology and taxonomic classification.</title>
        <authorList>
            <person name="Goeker M."/>
        </authorList>
    </citation>
    <scope>NUCLEOTIDE SEQUENCE [LARGE SCALE GENOMIC DNA]</scope>
    <source>
        <strain evidence="9 10">DSM 105722</strain>
    </source>
</reference>
<evidence type="ECO:0000256" key="5">
    <source>
        <dbReference type="ARBA" id="ARBA00023136"/>
    </source>
</evidence>
<keyword evidence="4 7" id="KW-0812">Transmembrane</keyword>
<evidence type="ECO:0000256" key="6">
    <source>
        <dbReference type="ARBA" id="ARBA00023237"/>
    </source>
</evidence>
<evidence type="ECO:0000313" key="9">
    <source>
        <dbReference type="EMBL" id="NJC20557.1"/>
    </source>
</evidence>
<organism evidence="9 10">
    <name type="scientific">Butyricimonas paravirosa</name>
    <dbReference type="NCBI Taxonomy" id="1472417"/>
    <lineage>
        <taxon>Bacteria</taxon>
        <taxon>Pseudomonadati</taxon>
        <taxon>Bacteroidota</taxon>
        <taxon>Bacteroidia</taxon>
        <taxon>Bacteroidales</taxon>
        <taxon>Odoribacteraceae</taxon>
        <taxon>Butyricimonas</taxon>
    </lineage>
</organism>
<dbReference type="NCBIfam" id="TIGR04057">
    <property type="entry name" value="SusC_RagA_signa"/>
    <property type="match status" value="1"/>
</dbReference>
<dbReference type="Gene3D" id="2.40.170.20">
    <property type="entry name" value="TonB-dependent receptor, beta-barrel domain"/>
    <property type="match status" value="1"/>
</dbReference>
<feature type="domain" description="Secretin/TonB short N-terminal" evidence="8">
    <location>
        <begin position="69"/>
        <end position="120"/>
    </location>
</feature>
<dbReference type="SUPFAM" id="SSF49464">
    <property type="entry name" value="Carboxypeptidase regulatory domain-like"/>
    <property type="match status" value="1"/>
</dbReference>
<dbReference type="GeneID" id="86892725"/>
<protein>
    <submittedName>
        <fullName evidence="9">TonB-linked SusC/RagA family outer membrane protein</fullName>
    </submittedName>
</protein>
<dbReference type="Gene3D" id="2.170.130.10">
    <property type="entry name" value="TonB-dependent receptor, plug domain"/>
    <property type="match status" value="1"/>
</dbReference>